<accession>A0A1J7BF60</accession>
<sequence>MERININPGVFKKNTTPMTATQVSDAIFFAANNGALVYRVGSWDYRVRHTNGSETYYRLDVQGKGSPISRNIRADHAKPQKITVRMCAHARSGSEVPSGTVEYKNLRGELADWRTKGASVSTESRKRIVVTMFGAVVAVYEPTEGRGHTQSTIRI</sequence>
<keyword evidence="2" id="KW-1185">Reference proteome</keyword>
<organism evidence="1 2">
    <name type="scientific">Mangrovactinospora gilvigrisea</name>
    <dbReference type="NCBI Taxonomy" id="1428644"/>
    <lineage>
        <taxon>Bacteria</taxon>
        <taxon>Bacillati</taxon>
        <taxon>Actinomycetota</taxon>
        <taxon>Actinomycetes</taxon>
        <taxon>Kitasatosporales</taxon>
        <taxon>Streptomycetaceae</taxon>
        <taxon>Mangrovactinospora</taxon>
    </lineage>
</organism>
<dbReference type="RefSeq" id="WP_071656769.1">
    <property type="nucleotide sequence ID" value="NZ_MLCF01000058.1"/>
</dbReference>
<dbReference type="EMBL" id="MLCF01000058">
    <property type="protein sequence ID" value="OIV37278.1"/>
    <property type="molecule type" value="Genomic_DNA"/>
</dbReference>
<comment type="caution">
    <text evidence="1">The sequence shown here is derived from an EMBL/GenBank/DDBJ whole genome shotgun (WGS) entry which is preliminary data.</text>
</comment>
<proteinExistence type="predicted"/>
<evidence type="ECO:0000313" key="2">
    <source>
        <dbReference type="Proteomes" id="UP000243342"/>
    </source>
</evidence>
<dbReference type="AlphaFoldDB" id="A0A1J7BF60"/>
<gene>
    <name evidence="1" type="ORF">BIV57_11895</name>
</gene>
<dbReference type="Proteomes" id="UP000243342">
    <property type="component" value="Unassembled WGS sequence"/>
</dbReference>
<reference evidence="1 2" key="1">
    <citation type="submission" date="2016-10" db="EMBL/GenBank/DDBJ databases">
        <title>Genome sequence of Streptomyces gilvigriseus MUSC 26.</title>
        <authorList>
            <person name="Lee L.-H."/>
            <person name="Ser H.-L."/>
        </authorList>
    </citation>
    <scope>NUCLEOTIDE SEQUENCE [LARGE SCALE GENOMIC DNA]</scope>
    <source>
        <strain evidence="1 2">MUSC 26</strain>
    </source>
</reference>
<evidence type="ECO:0000313" key="1">
    <source>
        <dbReference type="EMBL" id="OIV37278.1"/>
    </source>
</evidence>
<name>A0A1J7BF60_9ACTN</name>
<protein>
    <submittedName>
        <fullName evidence="1">Uncharacterized protein</fullName>
    </submittedName>
</protein>